<proteinExistence type="predicted"/>
<dbReference type="SUPFAM" id="SSF53335">
    <property type="entry name" value="S-adenosyl-L-methionine-dependent methyltransferases"/>
    <property type="match status" value="1"/>
</dbReference>
<keyword evidence="2" id="KW-1185">Reference proteome</keyword>
<dbReference type="Gene3D" id="3.40.50.150">
    <property type="entry name" value="Vaccinia Virus protein VP39"/>
    <property type="match status" value="1"/>
</dbReference>
<dbReference type="RefSeq" id="WP_092868961.1">
    <property type="nucleotide sequence ID" value="NZ_FPCH01000003.1"/>
</dbReference>
<protein>
    <submittedName>
        <fullName evidence="1">Methyltransferase domain-containing protein</fullName>
    </submittedName>
</protein>
<dbReference type="Proteomes" id="UP000199423">
    <property type="component" value="Unassembled WGS sequence"/>
</dbReference>
<keyword evidence="1" id="KW-0808">Transferase</keyword>
<dbReference type="Pfam" id="PF13578">
    <property type="entry name" value="Methyltransf_24"/>
    <property type="match status" value="1"/>
</dbReference>
<name>A0A1I7NU09_9HYPH</name>
<dbReference type="GO" id="GO:0032259">
    <property type="term" value="P:methylation"/>
    <property type="evidence" value="ECO:0007669"/>
    <property type="project" value="UniProtKB-KW"/>
</dbReference>
<dbReference type="OrthoDB" id="799111at2"/>
<evidence type="ECO:0000313" key="1">
    <source>
        <dbReference type="EMBL" id="SFV38103.1"/>
    </source>
</evidence>
<dbReference type="STRING" id="51670.SAMN04488557_3506"/>
<reference evidence="2" key="1">
    <citation type="submission" date="2016-10" db="EMBL/GenBank/DDBJ databases">
        <authorList>
            <person name="Varghese N."/>
            <person name="Submissions S."/>
        </authorList>
    </citation>
    <scope>NUCLEOTIDE SEQUENCE [LARGE SCALE GENOMIC DNA]</scope>
    <source>
        <strain evidence="2">DSM 1565</strain>
    </source>
</reference>
<accession>A0A1I7NU09</accession>
<sequence length="278" mass="30537">MNLAKFFRGGGLRESGAIEADISPVELPPTDVLLAALHALAEKRDPVSRYLDAFNTGTFKHPDGRSDELGVVKVEPEAVALLSYLIKKSPTPLSIEVGFGMGTSCAVLLSTLADTRRDFEHVVFDPFGLGGGRGTVVEAYLKERFGRKFRRVRQRSEIGLAQLYAQRGAGAAGFVFIDGSHLFENVVADFVLADLLCARGGFIAFDDSCYPAIEAVVNYIAANRPDYTVMRLAARNLSVIQKIHGDKREWFSFNPFEVPNRRDWTPADAAQIVPSRLD</sequence>
<gene>
    <name evidence="1" type="ORF">SAMN04488557_3506</name>
</gene>
<dbReference type="GO" id="GO:0008168">
    <property type="term" value="F:methyltransferase activity"/>
    <property type="evidence" value="ECO:0007669"/>
    <property type="project" value="UniProtKB-KW"/>
</dbReference>
<dbReference type="EMBL" id="FPCH01000003">
    <property type="protein sequence ID" value="SFV38103.1"/>
    <property type="molecule type" value="Genomic_DNA"/>
</dbReference>
<evidence type="ECO:0000313" key="2">
    <source>
        <dbReference type="Proteomes" id="UP000199423"/>
    </source>
</evidence>
<keyword evidence="1" id="KW-0489">Methyltransferase</keyword>
<dbReference type="InterPro" id="IPR029063">
    <property type="entry name" value="SAM-dependent_MTases_sf"/>
</dbReference>
<dbReference type="AlphaFoldDB" id="A0A1I7NU09"/>
<organism evidence="1 2">
    <name type="scientific">Hyphomicrobium facile</name>
    <dbReference type="NCBI Taxonomy" id="51670"/>
    <lineage>
        <taxon>Bacteria</taxon>
        <taxon>Pseudomonadati</taxon>
        <taxon>Pseudomonadota</taxon>
        <taxon>Alphaproteobacteria</taxon>
        <taxon>Hyphomicrobiales</taxon>
        <taxon>Hyphomicrobiaceae</taxon>
        <taxon>Hyphomicrobium</taxon>
    </lineage>
</organism>